<dbReference type="OrthoDB" id="2417391at2759"/>
<dbReference type="InterPro" id="IPR004242">
    <property type="entry name" value="Transposase_21"/>
</dbReference>
<accession>A0A8H7RPG2</accession>
<proteinExistence type="predicted"/>
<organism evidence="1 2">
    <name type="scientific">Circinella minor</name>
    <dbReference type="NCBI Taxonomy" id="1195481"/>
    <lineage>
        <taxon>Eukaryota</taxon>
        <taxon>Fungi</taxon>
        <taxon>Fungi incertae sedis</taxon>
        <taxon>Mucoromycota</taxon>
        <taxon>Mucoromycotina</taxon>
        <taxon>Mucoromycetes</taxon>
        <taxon>Mucorales</taxon>
        <taxon>Lichtheimiaceae</taxon>
        <taxon>Circinella</taxon>
    </lineage>
</organism>
<dbReference type="Pfam" id="PF02992">
    <property type="entry name" value="Transposase_21"/>
    <property type="match status" value="1"/>
</dbReference>
<reference evidence="1 2" key="1">
    <citation type="submission" date="2020-12" db="EMBL/GenBank/DDBJ databases">
        <title>Metabolic potential, ecology and presence of endohyphal bacteria is reflected in genomic diversity of Mucoromycotina.</title>
        <authorList>
            <person name="Muszewska A."/>
            <person name="Okrasinska A."/>
            <person name="Steczkiewicz K."/>
            <person name="Drgas O."/>
            <person name="Orlowska M."/>
            <person name="Perlinska-Lenart U."/>
            <person name="Aleksandrzak-Piekarczyk T."/>
            <person name="Szatraj K."/>
            <person name="Zielenkiewicz U."/>
            <person name="Pilsyk S."/>
            <person name="Malc E."/>
            <person name="Mieczkowski P."/>
            <person name="Kruszewska J.S."/>
            <person name="Biernat P."/>
            <person name="Pawlowska J."/>
        </authorList>
    </citation>
    <scope>NUCLEOTIDE SEQUENCE [LARGE SCALE GENOMIC DNA]</scope>
    <source>
        <strain evidence="1 2">CBS 142.35</strain>
    </source>
</reference>
<dbReference type="Proteomes" id="UP000646827">
    <property type="component" value="Unassembled WGS sequence"/>
</dbReference>
<protein>
    <submittedName>
        <fullName evidence="1">Uncharacterized protein</fullName>
    </submittedName>
</protein>
<evidence type="ECO:0000313" key="2">
    <source>
        <dbReference type="Proteomes" id="UP000646827"/>
    </source>
</evidence>
<keyword evidence="2" id="KW-1185">Reference proteome</keyword>
<dbReference type="EMBL" id="JAEPRB010000572">
    <property type="protein sequence ID" value="KAG2214841.1"/>
    <property type="molecule type" value="Genomic_DNA"/>
</dbReference>
<sequence>MTDIFDESVYQACKQELFPTDMDIALSLFIDNFSAFKGSNNSKMTILHIVILSLPPLERYKTKNLLQVVIIPGDHTGKLYTFFKPLLNELRILEDAGMKVSCPSGVFTFNVHLMLTSGDIIGVQEICHHKGHNSTYGCHQCQIKSVSHTSPSGNGTGRYYTGTVAMSDPREIEEFTEGFFKRHVKSRASPGVNAGNIIKRQLIMRNFERVYNPDELLDEQPEENDYSVEGFPEAEMWDCREGSIYDFLEDFDMREYIKKYWHNQFPDDRALTAPISTTIRVGKRLFMYGRTLYRCQKYPSTARNLDTLVRLVLPTRTSGVNGTYFGELLLFFAHEFQSQERPLCLVKLYSGVTVDKYGTTTRRKGGIPHVHRRADGSTPGDKLYVTDVENIRSYAGMLKTSLVDDRFYLIYPEMIPGDVKVTELSRV</sequence>
<dbReference type="AlphaFoldDB" id="A0A8H7RPG2"/>
<gene>
    <name evidence="1" type="ORF">INT45_011245</name>
</gene>
<evidence type="ECO:0000313" key="1">
    <source>
        <dbReference type="EMBL" id="KAG2214841.1"/>
    </source>
</evidence>
<comment type="caution">
    <text evidence="1">The sequence shown here is derived from an EMBL/GenBank/DDBJ whole genome shotgun (WGS) entry which is preliminary data.</text>
</comment>
<name>A0A8H7RPG2_9FUNG</name>